<comment type="similarity">
    <text evidence="1">Belongs to the transglycosylase Slt family.</text>
</comment>
<dbReference type="PANTHER" id="PTHR37423:SF2">
    <property type="entry name" value="MEMBRANE-BOUND LYTIC MUREIN TRANSGLYCOSYLASE C"/>
    <property type="match status" value="1"/>
</dbReference>
<gene>
    <name evidence="5" type="ORF">IED13_25115</name>
</gene>
<reference evidence="5" key="1">
    <citation type="submission" date="2020-09" db="EMBL/GenBank/DDBJ databases">
        <title>Bosea spartocytisi sp. nov. a root nodule endophyte of Spartocytisus supranubius in the high mountain ecosystem fo the Teide National Park (Canary Islands, Spain).</title>
        <authorList>
            <person name="Pulido-Suarez L."/>
            <person name="Peix A."/>
            <person name="Igual J.M."/>
            <person name="Socas-Perez N."/>
            <person name="Velazquez E."/>
            <person name="Flores-Felix J.D."/>
            <person name="Leon-Barrios M."/>
        </authorList>
    </citation>
    <scope>NUCLEOTIDE SEQUENCE</scope>
    <source>
        <strain evidence="5">SSUT16</strain>
    </source>
</reference>
<feature type="domain" description="Transglycosylase SLT" evidence="4">
    <location>
        <begin position="85"/>
        <end position="181"/>
    </location>
</feature>
<evidence type="ECO:0000256" key="3">
    <source>
        <dbReference type="SAM" id="MobiDB-lite"/>
    </source>
</evidence>
<evidence type="ECO:0000256" key="1">
    <source>
        <dbReference type="ARBA" id="ARBA00007734"/>
    </source>
</evidence>
<organism evidence="5 6">
    <name type="scientific">Bosea spartocytisi</name>
    <dbReference type="NCBI Taxonomy" id="2773451"/>
    <lineage>
        <taxon>Bacteria</taxon>
        <taxon>Pseudomonadati</taxon>
        <taxon>Pseudomonadota</taxon>
        <taxon>Alphaproteobacteria</taxon>
        <taxon>Hyphomicrobiales</taxon>
        <taxon>Boseaceae</taxon>
        <taxon>Bosea</taxon>
    </lineage>
</organism>
<dbReference type="EMBL" id="JACXWY010000026">
    <property type="protein sequence ID" value="MBD3848992.1"/>
    <property type="molecule type" value="Genomic_DNA"/>
</dbReference>
<comment type="similarity">
    <text evidence="2">Belongs to the virb1 family.</text>
</comment>
<evidence type="ECO:0000259" key="4">
    <source>
        <dbReference type="Pfam" id="PF01464"/>
    </source>
</evidence>
<sequence>MDAGGGLTVLHLQPSCGRASSAHGRSPFSFPACRSGQPSHLRIALISACLSAGVIAAGGPVCAQSTPIHHIARVPDATRFAAFVAEASQRFGIPTTWMRAVMRAESFGDVHAISPKGAMGLMQIMPQTWATLRQRYHLGADPYDVHDNIIAGAGYLRELHDRYGVPGFLAAYNAGPARWEDHLATGRPLPAETRAYLTRLAPIVGGSVIDDTTLLASVVRSWTEASLFPKQPSTASDDTTKTGGPQSSNAPSVRSPQDWTGLAPQADGLFVVLSSDRRTP</sequence>
<dbReference type="Gene3D" id="1.10.530.10">
    <property type="match status" value="1"/>
</dbReference>
<dbReference type="AlphaFoldDB" id="A0A927EEK7"/>
<proteinExistence type="inferred from homology"/>
<accession>A0A927EEK7</accession>
<dbReference type="InterPro" id="IPR023346">
    <property type="entry name" value="Lysozyme-like_dom_sf"/>
</dbReference>
<protein>
    <submittedName>
        <fullName evidence="5">Lytic transglycosylase domain-containing protein</fullName>
    </submittedName>
</protein>
<dbReference type="InterPro" id="IPR008258">
    <property type="entry name" value="Transglycosylase_SLT_dom_1"/>
</dbReference>
<comment type="caution">
    <text evidence="5">The sequence shown here is derived from an EMBL/GenBank/DDBJ whole genome shotgun (WGS) entry which is preliminary data.</text>
</comment>
<keyword evidence="6" id="KW-1185">Reference proteome</keyword>
<evidence type="ECO:0000313" key="6">
    <source>
        <dbReference type="Proteomes" id="UP000619295"/>
    </source>
</evidence>
<dbReference type="Proteomes" id="UP000619295">
    <property type="component" value="Unassembled WGS sequence"/>
</dbReference>
<dbReference type="Pfam" id="PF01464">
    <property type="entry name" value="SLT"/>
    <property type="match status" value="1"/>
</dbReference>
<name>A0A927EEK7_9HYPH</name>
<dbReference type="CDD" id="cd00254">
    <property type="entry name" value="LT-like"/>
    <property type="match status" value="1"/>
</dbReference>
<feature type="region of interest" description="Disordered" evidence="3">
    <location>
        <begin position="229"/>
        <end position="262"/>
    </location>
</feature>
<evidence type="ECO:0000256" key="2">
    <source>
        <dbReference type="ARBA" id="ARBA00009387"/>
    </source>
</evidence>
<feature type="compositionally biased region" description="Polar residues" evidence="3">
    <location>
        <begin position="231"/>
        <end position="258"/>
    </location>
</feature>
<dbReference type="PANTHER" id="PTHR37423">
    <property type="entry name" value="SOLUBLE LYTIC MUREIN TRANSGLYCOSYLASE-RELATED"/>
    <property type="match status" value="1"/>
</dbReference>
<evidence type="ECO:0000313" key="5">
    <source>
        <dbReference type="EMBL" id="MBD3848992.1"/>
    </source>
</evidence>
<dbReference type="SUPFAM" id="SSF53955">
    <property type="entry name" value="Lysozyme-like"/>
    <property type="match status" value="1"/>
</dbReference>